<protein>
    <recommendedName>
        <fullName evidence="3">Thioesterase domain-containing protein</fullName>
    </recommendedName>
</protein>
<reference evidence="1 2" key="1">
    <citation type="submission" date="2013-07" db="EMBL/GenBank/DDBJ databases">
        <authorList>
            <person name="Stoco P.H."/>
            <person name="Wagner G."/>
            <person name="Gerber A."/>
            <person name="Zaha A."/>
            <person name="Thompson C."/>
            <person name="Bartholomeu D.C."/>
            <person name="Luckemeyer D.D."/>
            <person name="Bahia D."/>
            <person name="Loreto E."/>
            <person name="Prestes E.B."/>
            <person name="Lima F.M."/>
            <person name="Rodrigues-Luiz G."/>
            <person name="Vallejo G.A."/>
            <person name="Filho J.F."/>
            <person name="Monteiro K.M."/>
            <person name="Tyler K.M."/>
            <person name="de Almeida L.G."/>
            <person name="Ortiz M.F."/>
            <person name="Siervo M.A."/>
            <person name="de Moraes M.H."/>
            <person name="Cunha O.L."/>
            <person name="Mendonca-Neto R."/>
            <person name="Silva R."/>
            <person name="Teixeira S.M."/>
            <person name="Murta S.M."/>
            <person name="Sincero T.C."/>
            <person name="Mendes T.A."/>
            <person name="Urmenyi T.P."/>
            <person name="Silva V.G."/>
            <person name="da Rocha W.D."/>
            <person name="Andersson B."/>
            <person name="Romanha A.J."/>
            <person name="Steindel M."/>
            <person name="de Vasconcelos A.T."/>
            <person name="Grisard E.C."/>
        </authorList>
    </citation>
    <scope>NUCLEOTIDE SEQUENCE [LARGE SCALE GENOMIC DNA]</scope>
    <source>
        <strain evidence="1 2">SC58</strain>
    </source>
</reference>
<accession>A0A061J9J9</accession>
<dbReference type="AlphaFoldDB" id="A0A061J9J9"/>
<dbReference type="SUPFAM" id="SSF54637">
    <property type="entry name" value="Thioesterase/thiol ester dehydrase-isomerase"/>
    <property type="match status" value="1"/>
</dbReference>
<dbReference type="VEuPathDB" id="TriTrypDB:TRSC58_00160"/>
<keyword evidence="2" id="KW-1185">Reference proteome</keyword>
<dbReference type="Gene3D" id="3.10.129.10">
    <property type="entry name" value="Hotdog Thioesterase"/>
    <property type="match status" value="1"/>
</dbReference>
<evidence type="ECO:0000313" key="2">
    <source>
        <dbReference type="Proteomes" id="UP000031737"/>
    </source>
</evidence>
<organism evidence="1 2">
    <name type="scientific">Trypanosoma rangeli SC58</name>
    <dbReference type="NCBI Taxonomy" id="429131"/>
    <lineage>
        <taxon>Eukaryota</taxon>
        <taxon>Discoba</taxon>
        <taxon>Euglenozoa</taxon>
        <taxon>Kinetoplastea</taxon>
        <taxon>Metakinetoplastina</taxon>
        <taxon>Trypanosomatida</taxon>
        <taxon>Trypanosomatidae</taxon>
        <taxon>Trypanosoma</taxon>
        <taxon>Herpetosoma</taxon>
    </lineage>
</organism>
<dbReference type="InterPro" id="IPR039298">
    <property type="entry name" value="ACOT13"/>
</dbReference>
<name>A0A061J9J9_TRYRA</name>
<dbReference type="EMBL" id="AUPL01000160">
    <property type="protein sequence ID" value="ESL12078.1"/>
    <property type="molecule type" value="Genomic_DNA"/>
</dbReference>
<dbReference type="InterPro" id="IPR029069">
    <property type="entry name" value="HotDog_dom_sf"/>
</dbReference>
<dbReference type="OrthoDB" id="46529at2759"/>
<dbReference type="PANTHER" id="PTHR21660">
    <property type="entry name" value="THIOESTERASE SUPERFAMILY MEMBER-RELATED"/>
    <property type="match status" value="1"/>
</dbReference>
<comment type="caution">
    <text evidence="1">The sequence shown here is derived from an EMBL/GenBank/DDBJ whole genome shotgun (WGS) entry which is preliminary data.</text>
</comment>
<dbReference type="PANTHER" id="PTHR21660:SF56">
    <property type="entry name" value="THIOESTERASE DOMAIN-CONTAINING PROTEIN"/>
    <property type="match status" value="1"/>
</dbReference>
<gene>
    <name evidence="1" type="ORF">TRSC58_00160</name>
</gene>
<evidence type="ECO:0008006" key="3">
    <source>
        <dbReference type="Google" id="ProtNLM"/>
    </source>
</evidence>
<dbReference type="Proteomes" id="UP000031737">
    <property type="component" value="Unassembled WGS sequence"/>
</dbReference>
<sequence>MQQGARCVGATALMYVRKEAARALGEKGGYSAGVMKTVEFTPDKVLEKKDGVLSFPWTVRYGALNGFKSAHGGALSTLADAFTRVHLSAVTTSEKLNSVSFEISFLTAIAENTECTCLTRLVSLDVGNLAFMDFSFEDEKSGQVFARGTHVLSWCG</sequence>
<evidence type="ECO:0000313" key="1">
    <source>
        <dbReference type="EMBL" id="ESL12078.1"/>
    </source>
</evidence>
<dbReference type="GO" id="GO:0047617">
    <property type="term" value="F:fatty acyl-CoA hydrolase activity"/>
    <property type="evidence" value="ECO:0007669"/>
    <property type="project" value="InterPro"/>
</dbReference>
<proteinExistence type="predicted"/>